<keyword evidence="12" id="KW-1185">Reference proteome</keyword>
<dbReference type="GO" id="GO:0051287">
    <property type="term" value="F:NAD binding"/>
    <property type="evidence" value="ECO:0007669"/>
    <property type="project" value="InterPro"/>
</dbReference>
<dbReference type="RefSeq" id="XP_018706124.1">
    <property type="nucleotide sequence ID" value="XM_018846396.1"/>
</dbReference>
<dbReference type="Gene3D" id="1.10.1040.10">
    <property type="entry name" value="N-(1-d-carboxylethyl)-l-norvaline Dehydrogenase, domain 2"/>
    <property type="match status" value="1"/>
</dbReference>
<reference evidence="11 12" key="1">
    <citation type="journal article" date="2016" name="Genome Biol. Evol.">
        <title>Divergent and convergent evolution of fungal pathogenicity.</title>
        <authorList>
            <person name="Shang Y."/>
            <person name="Xiao G."/>
            <person name="Zheng P."/>
            <person name="Cen K."/>
            <person name="Zhan S."/>
            <person name="Wang C."/>
        </authorList>
    </citation>
    <scope>NUCLEOTIDE SEQUENCE [LARGE SCALE GENOMIC DNA]</scope>
    <source>
        <strain evidence="11 12">ARSEF 2679</strain>
    </source>
</reference>
<organism evidence="11 12">
    <name type="scientific">Cordyceps fumosorosea (strain ARSEF 2679)</name>
    <name type="common">Isaria fumosorosea</name>
    <dbReference type="NCBI Taxonomy" id="1081104"/>
    <lineage>
        <taxon>Eukaryota</taxon>
        <taxon>Fungi</taxon>
        <taxon>Dikarya</taxon>
        <taxon>Ascomycota</taxon>
        <taxon>Pezizomycotina</taxon>
        <taxon>Sordariomycetes</taxon>
        <taxon>Hypocreomycetidae</taxon>
        <taxon>Hypocreales</taxon>
        <taxon>Cordycipitaceae</taxon>
        <taxon>Cordyceps</taxon>
    </lineage>
</organism>
<dbReference type="GO" id="GO:0008442">
    <property type="term" value="F:3-hydroxyisobutyrate dehydrogenase activity"/>
    <property type="evidence" value="ECO:0007669"/>
    <property type="project" value="UniProtKB-EC"/>
</dbReference>
<evidence type="ECO:0000256" key="2">
    <source>
        <dbReference type="ARBA" id="ARBA00006013"/>
    </source>
</evidence>
<comment type="pathway">
    <text evidence="1">Amino-acid degradation; L-valine degradation.</text>
</comment>
<dbReference type="FunFam" id="1.10.1040.10:FF:000006">
    <property type="entry name" value="3-hydroxyisobutyrate dehydrogenase"/>
    <property type="match status" value="1"/>
</dbReference>
<dbReference type="Gene3D" id="3.40.50.720">
    <property type="entry name" value="NAD(P)-binding Rossmann-like Domain"/>
    <property type="match status" value="1"/>
</dbReference>
<dbReference type="Pfam" id="PF03446">
    <property type="entry name" value="NAD_binding_2"/>
    <property type="match status" value="1"/>
</dbReference>
<dbReference type="InterPro" id="IPR008927">
    <property type="entry name" value="6-PGluconate_DH-like_C_sf"/>
</dbReference>
<feature type="active site" evidence="8">
    <location>
        <position position="208"/>
    </location>
</feature>
<evidence type="ECO:0000256" key="6">
    <source>
        <dbReference type="ARBA" id="ARBA00023027"/>
    </source>
</evidence>
<evidence type="ECO:0000256" key="3">
    <source>
        <dbReference type="ARBA" id="ARBA00012991"/>
    </source>
</evidence>
<evidence type="ECO:0000259" key="10">
    <source>
        <dbReference type="Pfam" id="PF14833"/>
    </source>
</evidence>
<feature type="domain" description="3-hydroxyisobutyrate dehydrogenase-like NAD-binding" evidence="10">
    <location>
        <begin position="202"/>
        <end position="330"/>
    </location>
</feature>
<keyword evidence="5" id="KW-0560">Oxidoreductase</keyword>
<comment type="similarity">
    <text evidence="2">Belongs to the HIBADH-related family. 3-hydroxyisobutyrate dehydrogenase subfamily.</text>
</comment>
<name>A0A168B2B8_CORFA</name>
<dbReference type="GO" id="GO:0050661">
    <property type="term" value="F:NADP binding"/>
    <property type="evidence" value="ECO:0007669"/>
    <property type="project" value="InterPro"/>
</dbReference>
<dbReference type="GO" id="GO:0005739">
    <property type="term" value="C:mitochondrion"/>
    <property type="evidence" value="ECO:0007669"/>
    <property type="project" value="TreeGrafter"/>
</dbReference>
<evidence type="ECO:0000256" key="4">
    <source>
        <dbReference type="ARBA" id="ARBA00022456"/>
    </source>
</evidence>
<accession>A0A168B2B8</accession>
<dbReference type="InterPro" id="IPR006115">
    <property type="entry name" value="6PGDH_NADP-bd"/>
</dbReference>
<dbReference type="SUPFAM" id="SSF51735">
    <property type="entry name" value="NAD(P)-binding Rossmann-fold domains"/>
    <property type="match status" value="1"/>
</dbReference>
<dbReference type="InterPro" id="IPR015815">
    <property type="entry name" value="HIBADH-related"/>
</dbReference>
<protein>
    <recommendedName>
        <fullName evidence="3">3-hydroxyisobutyrate dehydrogenase</fullName>
        <ecNumber evidence="3">1.1.1.31</ecNumber>
    </recommendedName>
</protein>
<dbReference type="Proteomes" id="UP000076744">
    <property type="component" value="Unassembled WGS sequence"/>
</dbReference>
<dbReference type="InterPro" id="IPR029154">
    <property type="entry name" value="HIBADH-like_NADP-bd"/>
</dbReference>
<dbReference type="GO" id="GO:0006574">
    <property type="term" value="P:L-valine catabolic process"/>
    <property type="evidence" value="ECO:0007669"/>
    <property type="project" value="TreeGrafter"/>
</dbReference>
<dbReference type="InterPro" id="IPR002204">
    <property type="entry name" value="3-OH-isobutyrate_DH-rel_CS"/>
</dbReference>
<evidence type="ECO:0000256" key="1">
    <source>
        <dbReference type="ARBA" id="ARBA00005109"/>
    </source>
</evidence>
<dbReference type="PIRSF" id="PIRSF000103">
    <property type="entry name" value="HIBADH"/>
    <property type="match status" value="1"/>
</dbReference>
<dbReference type="AlphaFoldDB" id="A0A168B2B8"/>
<evidence type="ECO:0000259" key="9">
    <source>
        <dbReference type="Pfam" id="PF03446"/>
    </source>
</evidence>
<keyword evidence="6" id="KW-0520">NAD</keyword>
<keyword evidence="4" id="KW-0101">Branched-chain amino acid catabolism</keyword>
<dbReference type="EC" id="1.1.1.31" evidence="3"/>
<dbReference type="EMBL" id="AZHB01000005">
    <property type="protein sequence ID" value="OAA69520.1"/>
    <property type="molecule type" value="Genomic_DNA"/>
</dbReference>
<dbReference type="STRING" id="1081104.A0A168B2B8"/>
<sequence>MRSVAAQMLRGAAQRRGFATTPRRLDNYAFVGLGQMGYQMAKNLQSKLQPSDKISLYDINGDAMKRLHAEMTAASNGAAVELAASAHDAAKEADTVITVLPEPQHVKGVYESILTPSLPRRADRVFIDCSTIDPSTSRAVAGSVAAAEQGTFADAPMSGGVVGATAGTLTFMLGAPASLPLSRLEPTLLAMGRKVLACGGQGAGLSAKLANNYLLALNNIATAEAMNLGTRWGLDAATLAGVLNVSTGRCWPSEVNNPVPGVVAAAPAGRDYKGGFGISLMKKDLRLAMVAADEAGADMKLADAAFKVYEEAAEREDCKGRDFSVVYRYLGGKE</sequence>
<dbReference type="InterPro" id="IPR036291">
    <property type="entry name" value="NAD(P)-bd_dom_sf"/>
</dbReference>
<evidence type="ECO:0000256" key="7">
    <source>
        <dbReference type="ARBA" id="ARBA00049197"/>
    </source>
</evidence>
<evidence type="ECO:0000313" key="12">
    <source>
        <dbReference type="Proteomes" id="UP000076744"/>
    </source>
</evidence>
<dbReference type="PROSITE" id="PS00895">
    <property type="entry name" value="3_HYDROXYISOBUT_DH"/>
    <property type="match status" value="1"/>
</dbReference>
<feature type="domain" description="6-phosphogluconate dehydrogenase NADP-binding" evidence="9">
    <location>
        <begin position="28"/>
        <end position="199"/>
    </location>
</feature>
<dbReference type="PANTHER" id="PTHR22981:SF7">
    <property type="entry name" value="3-HYDROXYISOBUTYRATE DEHYDROGENASE, MITOCHONDRIAL"/>
    <property type="match status" value="1"/>
</dbReference>
<dbReference type="Pfam" id="PF14833">
    <property type="entry name" value="NAD_binding_11"/>
    <property type="match status" value="1"/>
</dbReference>
<dbReference type="OrthoDB" id="21615at2759"/>
<comment type="catalytic activity">
    <reaction evidence="7">
        <text>3-hydroxy-2-methylpropanoate + NAD(+) = 2-methyl-3-oxopropanoate + NADH + H(+)</text>
        <dbReference type="Rhea" id="RHEA:17681"/>
        <dbReference type="ChEBI" id="CHEBI:11805"/>
        <dbReference type="ChEBI" id="CHEBI:15378"/>
        <dbReference type="ChEBI" id="CHEBI:57540"/>
        <dbReference type="ChEBI" id="CHEBI:57700"/>
        <dbReference type="ChEBI" id="CHEBI:57945"/>
        <dbReference type="EC" id="1.1.1.31"/>
    </reaction>
</comment>
<dbReference type="GeneID" id="30019082"/>
<gene>
    <name evidence="11" type="ORF">ISF_02790</name>
</gene>
<evidence type="ECO:0000256" key="5">
    <source>
        <dbReference type="ARBA" id="ARBA00023002"/>
    </source>
</evidence>
<dbReference type="InterPro" id="IPR013328">
    <property type="entry name" value="6PGD_dom2"/>
</dbReference>
<evidence type="ECO:0000313" key="11">
    <source>
        <dbReference type="EMBL" id="OAA69520.1"/>
    </source>
</evidence>
<comment type="caution">
    <text evidence="11">The sequence shown here is derived from an EMBL/GenBank/DDBJ whole genome shotgun (WGS) entry which is preliminary data.</text>
</comment>
<evidence type="ECO:0000256" key="8">
    <source>
        <dbReference type="PIRSR" id="PIRSR000103-1"/>
    </source>
</evidence>
<proteinExistence type="inferred from homology"/>
<dbReference type="SUPFAM" id="SSF48179">
    <property type="entry name" value="6-phosphogluconate dehydrogenase C-terminal domain-like"/>
    <property type="match status" value="1"/>
</dbReference>
<dbReference type="PANTHER" id="PTHR22981">
    <property type="entry name" value="3-HYDROXYISOBUTYRATE DEHYDROGENASE-RELATED"/>
    <property type="match status" value="1"/>
</dbReference>